<protein>
    <submittedName>
        <fullName evidence="2">Uroporphyrinogen III synthase</fullName>
    </submittedName>
</protein>
<dbReference type="OrthoDB" id="1523900at2"/>
<name>A0A0A2M5F7_9FLAO</name>
<sequence>MSASVRILSTKKLLPNQKQYLLNAGFLVVEADFITTKPLAFDLKNINDKLIFSSQNGVESILQHPNVAELKGKDVFCVGLKTKALLEANGFNVVAYTGYAEDLSEIITLVYPHNTYTFFSGNLRRDTLPETLKAAGVVFNEITVYETVLTPQKIDTKPDGILFFSPSGVESYLKQNKITKEIAFCIGNTTAAAAQQSGFKNIVIANQPTVENTIIQCINEYK</sequence>
<evidence type="ECO:0000313" key="3">
    <source>
        <dbReference type="Proteomes" id="UP000030121"/>
    </source>
</evidence>
<comment type="caution">
    <text evidence="2">The sequence shown here is derived from an EMBL/GenBank/DDBJ whole genome shotgun (WGS) entry which is preliminary data.</text>
</comment>
<dbReference type="RefSeq" id="WP_026980892.1">
    <property type="nucleotide sequence ID" value="NZ_AUCZ01000016.1"/>
</dbReference>
<dbReference type="Pfam" id="PF02602">
    <property type="entry name" value="HEM4"/>
    <property type="match status" value="1"/>
</dbReference>
<dbReference type="AlphaFoldDB" id="A0A0A2M5F7"/>
<dbReference type="InterPro" id="IPR039793">
    <property type="entry name" value="UROS/Hem4"/>
</dbReference>
<dbReference type="STRING" id="1121899.GCA_000430025_02591"/>
<accession>A0A0A2M5F7</accession>
<evidence type="ECO:0000259" key="1">
    <source>
        <dbReference type="Pfam" id="PF02602"/>
    </source>
</evidence>
<dbReference type="GO" id="GO:0005829">
    <property type="term" value="C:cytosol"/>
    <property type="evidence" value="ECO:0007669"/>
    <property type="project" value="TreeGrafter"/>
</dbReference>
<keyword evidence="3" id="KW-1185">Reference proteome</keyword>
<feature type="domain" description="Tetrapyrrole biosynthesis uroporphyrinogen III synthase" evidence="1">
    <location>
        <begin position="19"/>
        <end position="212"/>
    </location>
</feature>
<dbReference type="GO" id="GO:0004852">
    <property type="term" value="F:uroporphyrinogen-III synthase activity"/>
    <property type="evidence" value="ECO:0007669"/>
    <property type="project" value="InterPro"/>
</dbReference>
<dbReference type="InterPro" id="IPR036108">
    <property type="entry name" value="4pyrrol_syn_uPrphyn_synt_sf"/>
</dbReference>
<dbReference type="Gene3D" id="3.40.50.10090">
    <property type="match status" value="2"/>
</dbReference>
<dbReference type="CDD" id="cd06578">
    <property type="entry name" value="HemD"/>
    <property type="match status" value="1"/>
</dbReference>
<organism evidence="2 3">
    <name type="scientific">Flavobacterium suncheonense GH29-5 = DSM 17707</name>
    <dbReference type="NCBI Taxonomy" id="1121899"/>
    <lineage>
        <taxon>Bacteria</taxon>
        <taxon>Pseudomonadati</taxon>
        <taxon>Bacteroidota</taxon>
        <taxon>Flavobacteriia</taxon>
        <taxon>Flavobacteriales</taxon>
        <taxon>Flavobacteriaceae</taxon>
        <taxon>Flavobacterium</taxon>
    </lineage>
</organism>
<dbReference type="Proteomes" id="UP000030121">
    <property type="component" value="Unassembled WGS sequence"/>
</dbReference>
<dbReference type="eggNOG" id="COG1587">
    <property type="taxonomic scope" value="Bacteria"/>
</dbReference>
<proteinExistence type="predicted"/>
<dbReference type="PANTHER" id="PTHR12390">
    <property type="entry name" value="UROPORPHYRINOGEN III SYNTHASE"/>
    <property type="match status" value="1"/>
</dbReference>
<dbReference type="EMBL" id="JRLW01000019">
    <property type="protein sequence ID" value="KGO87509.1"/>
    <property type="molecule type" value="Genomic_DNA"/>
</dbReference>
<dbReference type="SUPFAM" id="SSF69618">
    <property type="entry name" value="HemD-like"/>
    <property type="match status" value="1"/>
</dbReference>
<gene>
    <name evidence="2" type="ORF">Q764_12875</name>
</gene>
<reference evidence="2 3" key="1">
    <citation type="submission" date="2013-09" db="EMBL/GenBank/DDBJ databases">
        <authorList>
            <person name="Zeng Z."/>
            <person name="Chen C."/>
        </authorList>
    </citation>
    <scope>NUCLEOTIDE SEQUENCE [LARGE SCALE GENOMIC DNA]</scope>
    <source>
        <strain evidence="2 3">GH29-5</strain>
    </source>
</reference>
<dbReference type="PANTHER" id="PTHR12390:SF0">
    <property type="entry name" value="UROPORPHYRINOGEN-III SYNTHASE"/>
    <property type="match status" value="1"/>
</dbReference>
<evidence type="ECO:0000313" key="2">
    <source>
        <dbReference type="EMBL" id="KGO87509.1"/>
    </source>
</evidence>
<dbReference type="InterPro" id="IPR003754">
    <property type="entry name" value="4pyrrol_synth_uPrphyn_synth"/>
</dbReference>
<dbReference type="GO" id="GO:0006780">
    <property type="term" value="P:uroporphyrinogen III biosynthetic process"/>
    <property type="evidence" value="ECO:0007669"/>
    <property type="project" value="InterPro"/>
</dbReference>